<feature type="domain" description="Fe/B12 periplasmic-binding" evidence="2">
    <location>
        <begin position="15"/>
        <end position="254"/>
    </location>
</feature>
<dbReference type="InterPro" id="IPR051030">
    <property type="entry name" value="Vitamin_B12-ABC_binding"/>
</dbReference>
<dbReference type="PANTHER" id="PTHR42860:SF1">
    <property type="entry name" value="VITAMIN B12-BINDING PROTEIN"/>
    <property type="match status" value="1"/>
</dbReference>
<sequence length="254" mass="27130">MEDDPESERGGDGPRVVSLAPSATATLSAMGADDLVVGVTAHCETERPVVGGWLNPNYDRIAELDPDLVCTSDGLQADVRDELVGRGFDVCHVEPDGLDAVVDSFETVGRAVGRPDAGAELAADARGRLDGVRRSVPDERDGPRPVVYCEEWSDPPMAAGNWVPEAVATAGGRYPFVSPGERSREASRSAVEAADPDHVVLHVCGRGDRVDPESFRTRGWNVDAEIHVLDDDLLNQPSPRLIEGIETLSALLSE</sequence>
<evidence type="ECO:0000313" key="4">
    <source>
        <dbReference type="Proteomes" id="UP000198876"/>
    </source>
</evidence>
<dbReference type="NCBIfam" id="NF038402">
    <property type="entry name" value="TroA_like"/>
    <property type="match status" value="1"/>
</dbReference>
<dbReference type="PROSITE" id="PS50983">
    <property type="entry name" value="FE_B12_PBP"/>
    <property type="match status" value="1"/>
</dbReference>
<gene>
    <name evidence="3" type="ORF">SAMN04488063_0862</name>
</gene>
<proteinExistence type="predicted"/>
<protein>
    <submittedName>
        <fullName evidence="3">Iron complex transport system substrate-binding protein</fullName>
    </submittedName>
</protein>
<evidence type="ECO:0000313" key="3">
    <source>
        <dbReference type="EMBL" id="SFF93917.1"/>
    </source>
</evidence>
<organism evidence="3 4">
    <name type="scientific">Halopelagius inordinatus</name>
    <dbReference type="NCBI Taxonomy" id="553467"/>
    <lineage>
        <taxon>Archaea</taxon>
        <taxon>Methanobacteriati</taxon>
        <taxon>Methanobacteriota</taxon>
        <taxon>Stenosarchaea group</taxon>
        <taxon>Halobacteria</taxon>
        <taxon>Halobacteriales</taxon>
        <taxon>Haloferacaceae</taxon>
    </lineage>
</organism>
<accession>A0A1I2MWR5</accession>
<dbReference type="Gene3D" id="3.40.50.1980">
    <property type="entry name" value="Nitrogenase molybdenum iron protein domain"/>
    <property type="match status" value="2"/>
</dbReference>
<dbReference type="EMBL" id="FOOQ01000001">
    <property type="protein sequence ID" value="SFF93917.1"/>
    <property type="molecule type" value="Genomic_DNA"/>
</dbReference>
<dbReference type="PANTHER" id="PTHR42860">
    <property type="entry name" value="VITAMIN B12-BINDING PROTEIN"/>
    <property type="match status" value="1"/>
</dbReference>
<dbReference type="Pfam" id="PF01497">
    <property type="entry name" value="Peripla_BP_2"/>
    <property type="match status" value="1"/>
</dbReference>
<dbReference type="SUPFAM" id="SSF53807">
    <property type="entry name" value="Helical backbone' metal receptor"/>
    <property type="match status" value="1"/>
</dbReference>
<dbReference type="InterPro" id="IPR054828">
    <property type="entry name" value="Vit_B12_bind_prot"/>
</dbReference>
<keyword evidence="1" id="KW-0732">Signal</keyword>
<dbReference type="InterPro" id="IPR002491">
    <property type="entry name" value="ABC_transptr_periplasmic_BD"/>
</dbReference>
<dbReference type="STRING" id="553467.SAMN04488063_0862"/>
<name>A0A1I2MWR5_9EURY</name>
<dbReference type="RefSeq" id="WP_092888864.1">
    <property type="nucleotide sequence ID" value="NZ_FOOQ01000001.1"/>
</dbReference>
<keyword evidence="4" id="KW-1185">Reference proteome</keyword>
<dbReference type="CDD" id="cd01144">
    <property type="entry name" value="BtuF"/>
    <property type="match status" value="1"/>
</dbReference>
<evidence type="ECO:0000259" key="2">
    <source>
        <dbReference type="PROSITE" id="PS50983"/>
    </source>
</evidence>
<evidence type="ECO:0000256" key="1">
    <source>
        <dbReference type="ARBA" id="ARBA00022729"/>
    </source>
</evidence>
<reference evidence="4" key="1">
    <citation type="submission" date="2016-10" db="EMBL/GenBank/DDBJ databases">
        <authorList>
            <person name="Varghese N."/>
            <person name="Submissions S."/>
        </authorList>
    </citation>
    <scope>NUCLEOTIDE SEQUENCE [LARGE SCALE GENOMIC DNA]</scope>
    <source>
        <strain evidence="4">CGMCC 1.7739</strain>
    </source>
</reference>
<dbReference type="OrthoDB" id="9784at2157"/>
<dbReference type="Proteomes" id="UP000198876">
    <property type="component" value="Unassembled WGS sequence"/>
</dbReference>
<dbReference type="AlphaFoldDB" id="A0A1I2MWR5"/>